<reference evidence="2" key="1">
    <citation type="submission" date="2014-04" db="EMBL/GenBank/DDBJ databases">
        <title>Whole-Genome optical mapping and complete genome sequence of Sphingobacterium deserti sp. nov., a new spaces isolated from desert in the west of China.</title>
        <authorList>
            <person name="Teng C."/>
            <person name="Zhou Z."/>
            <person name="Li X."/>
            <person name="Chen M."/>
            <person name="Lin M."/>
            <person name="Wang L."/>
            <person name="Su S."/>
            <person name="Zhang C."/>
            <person name="Zhang W."/>
        </authorList>
    </citation>
    <scope>NUCLEOTIDE SEQUENCE [LARGE SCALE GENOMIC DNA]</scope>
    <source>
        <strain evidence="2">ACCC05744</strain>
    </source>
</reference>
<proteinExistence type="predicted"/>
<sequence>MDTKQMKWAASALSAEAVQVANLRADLPAEDGVMRIGATRIGHAYIFERGDPNPASDSDLLFEYDAAGNQIRREVKKVS</sequence>
<reference evidence="1 2" key="2">
    <citation type="journal article" date="2015" name="PLoS ONE">
        <title>Whole-Genome Optical Mapping and Finished Genome Sequence of Sphingobacterium deserti sp. nov., a New Species Isolated from the Western Desert of China.</title>
        <authorList>
            <person name="Teng C."/>
            <person name="Zhou Z."/>
            <person name="Molnar I."/>
            <person name="Li X."/>
            <person name="Tang R."/>
            <person name="Chen M."/>
            <person name="Wang L."/>
            <person name="Su S."/>
            <person name="Zhang W."/>
            <person name="Lin M."/>
        </authorList>
    </citation>
    <scope>NUCLEOTIDE SEQUENCE [LARGE SCALE GENOMIC DNA]</scope>
    <source>
        <strain evidence="2">ACCC05744</strain>
    </source>
</reference>
<dbReference type="EMBL" id="JJMU01000061">
    <property type="protein sequence ID" value="KGE13063.1"/>
    <property type="molecule type" value="Genomic_DNA"/>
</dbReference>
<keyword evidence="2" id="KW-1185">Reference proteome</keyword>
<name>A0A0B8T2I7_9SPHI</name>
<gene>
    <name evidence="1" type="ORF">DI53_3280</name>
</gene>
<dbReference type="STRING" id="1229276.DI53_3280"/>
<evidence type="ECO:0000313" key="2">
    <source>
        <dbReference type="Proteomes" id="UP000031802"/>
    </source>
</evidence>
<organism evidence="1 2">
    <name type="scientific">Sphingobacterium deserti</name>
    <dbReference type="NCBI Taxonomy" id="1229276"/>
    <lineage>
        <taxon>Bacteria</taxon>
        <taxon>Pseudomonadati</taxon>
        <taxon>Bacteroidota</taxon>
        <taxon>Sphingobacteriia</taxon>
        <taxon>Sphingobacteriales</taxon>
        <taxon>Sphingobacteriaceae</taxon>
        <taxon>Sphingobacterium</taxon>
    </lineage>
</organism>
<protein>
    <submittedName>
        <fullName evidence="1">Uncharacterized protein</fullName>
    </submittedName>
</protein>
<accession>A0A0B8T2I7</accession>
<dbReference type="AlphaFoldDB" id="A0A0B8T2I7"/>
<dbReference type="Proteomes" id="UP000031802">
    <property type="component" value="Unassembled WGS sequence"/>
</dbReference>
<evidence type="ECO:0000313" key="1">
    <source>
        <dbReference type="EMBL" id="KGE13063.1"/>
    </source>
</evidence>
<dbReference type="RefSeq" id="WP_037501993.1">
    <property type="nucleotide sequence ID" value="NZ_JJMU01000061.1"/>
</dbReference>
<dbReference type="PATRIC" id="fig|1229276.3.peg.3391"/>
<comment type="caution">
    <text evidence="1">The sequence shown here is derived from an EMBL/GenBank/DDBJ whole genome shotgun (WGS) entry which is preliminary data.</text>
</comment>
<dbReference type="OrthoDB" id="1451695at2"/>